<feature type="compositionally biased region" description="Basic and acidic residues" evidence="1">
    <location>
        <begin position="243"/>
        <end position="253"/>
    </location>
</feature>
<feature type="compositionally biased region" description="Low complexity" evidence="1">
    <location>
        <begin position="218"/>
        <end position="228"/>
    </location>
</feature>
<keyword evidence="2" id="KW-0732">Signal</keyword>
<dbReference type="RefSeq" id="XP_053020749.1">
    <property type="nucleotide sequence ID" value="XM_053169564.1"/>
</dbReference>
<dbReference type="GeneID" id="77810459"/>
<feature type="region of interest" description="Disordered" evidence="1">
    <location>
        <begin position="120"/>
        <end position="230"/>
    </location>
</feature>
<evidence type="ECO:0000256" key="1">
    <source>
        <dbReference type="SAM" id="MobiDB-lite"/>
    </source>
</evidence>
<feature type="compositionally biased region" description="Pro residues" evidence="1">
    <location>
        <begin position="272"/>
        <end position="296"/>
    </location>
</feature>
<feature type="signal peptide" evidence="2">
    <location>
        <begin position="1"/>
        <end position="18"/>
    </location>
</feature>
<proteinExistence type="predicted"/>
<evidence type="ECO:0000313" key="4">
    <source>
        <dbReference type="Proteomes" id="UP001164743"/>
    </source>
</evidence>
<protein>
    <submittedName>
        <fullName evidence="3">Uncharacterized protein</fullName>
    </submittedName>
</protein>
<feature type="chain" id="PRO_5047469956" evidence="2">
    <location>
        <begin position="19"/>
        <end position="381"/>
    </location>
</feature>
<dbReference type="EMBL" id="CP110425">
    <property type="protein sequence ID" value="WAQ85194.1"/>
    <property type="molecule type" value="Genomic_DNA"/>
</dbReference>
<name>A0ABY7CKK8_9BASI</name>
<gene>
    <name evidence="3" type="ORF">PtA15_5A768</name>
</gene>
<organism evidence="3 4">
    <name type="scientific">Puccinia triticina</name>
    <dbReference type="NCBI Taxonomy" id="208348"/>
    <lineage>
        <taxon>Eukaryota</taxon>
        <taxon>Fungi</taxon>
        <taxon>Dikarya</taxon>
        <taxon>Basidiomycota</taxon>
        <taxon>Pucciniomycotina</taxon>
        <taxon>Pucciniomycetes</taxon>
        <taxon>Pucciniales</taxon>
        <taxon>Pucciniaceae</taxon>
        <taxon>Puccinia</taxon>
    </lineage>
</organism>
<evidence type="ECO:0000256" key="2">
    <source>
        <dbReference type="SAM" id="SignalP"/>
    </source>
</evidence>
<dbReference type="Proteomes" id="UP001164743">
    <property type="component" value="Chromosome 5A"/>
</dbReference>
<accession>A0ABY7CKK8</accession>
<reference evidence="3" key="1">
    <citation type="submission" date="2022-10" db="EMBL/GenBank/DDBJ databases">
        <title>Puccinia triticina Genome sequencing and assembly.</title>
        <authorList>
            <person name="Li C."/>
        </authorList>
    </citation>
    <scope>NUCLEOTIDE SEQUENCE</scope>
    <source>
        <strain evidence="3">Pt15</strain>
    </source>
</reference>
<feature type="region of interest" description="Disordered" evidence="1">
    <location>
        <begin position="243"/>
        <end position="381"/>
    </location>
</feature>
<evidence type="ECO:0000313" key="3">
    <source>
        <dbReference type="EMBL" id="WAQ85194.1"/>
    </source>
</evidence>
<sequence length="381" mass="39320">MLTFKVVTLLGLFPSVSVFELPAVPLSSYGNQAASRQLDSSADLQCGLDINIWGQISPTVASGHANLCLQCRTTGPGVALSFSYVEALSTSISAYGVTESAAQILQASINDDLGNKASEAETSASCESRQNASLHRASVPTDRFSAEPPAPHRHPSLLRRPAPASAPHTLPLLPSTLARAHSLPGKPLRPAPQRSATAVRPAPSKRTLTTSPPPPLSRLPTSPTPASAVTGASGLTVAGRMVEHDPARSRRETLSSVLRAVSQSGAGRARHPCPPSPGPSPRPAPPVNATPTPGPPSLAQEDEDEPGPARPPPGSHASGYISFASLNLRAPPSPPASLADDLPDALLPARSPAEPHPVALWLPHLPAPPAADPPLAVDLKT</sequence>
<feature type="compositionally biased region" description="Low complexity" evidence="1">
    <location>
        <begin position="324"/>
        <end position="364"/>
    </location>
</feature>
<keyword evidence="4" id="KW-1185">Reference proteome</keyword>